<accession>A0A9W9D6S3</accession>
<reference evidence="1" key="1">
    <citation type="submission" date="2022-10" db="EMBL/GenBank/DDBJ databases">
        <title>Tapping the CABI collections for fungal endophytes: first genome assemblies for Collariella, Neodidymelliopsis, Ascochyta clinopodiicola, Didymella pomorum, Didymosphaeria variabile, Neocosmospora piperis and Neocucurbitaria cava.</title>
        <authorList>
            <person name="Hill R."/>
        </authorList>
    </citation>
    <scope>NUCLEOTIDE SEQUENCE</scope>
    <source>
        <strain evidence="1">IMI 355091</strain>
    </source>
</reference>
<dbReference type="OrthoDB" id="3748652at2759"/>
<protein>
    <submittedName>
        <fullName evidence="1">Uncharacterized protein</fullName>
    </submittedName>
</protein>
<dbReference type="AlphaFoldDB" id="A0A9W9D6S3"/>
<gene>
    <name evidence="1" type="ORF">N0V91_006149</name>
</gene>
<dbReference type="Gene3D" id="3.30.200.20">
    <property type="entry name" value="Phosphorylase Kinase, domain 1"/>
    <property type="match status" value="1"/>
</dbReference>
<keyword evidence="2" id="KW-1185">Reference proteome</keyword>
<dbReference type="EMBL" id="JAPEVA010000046">
    <property type="protein sequence ID" value="KAJ4404039.1"/>
    <property type="molecule type" value="Genomic_DNA"/>
</dbReference>
<name>A0A9W9D6S3_9PLEO</name>
<dbReference type="Gene3D" id="1.10.510.10">
    <property type="entry name" value="Transferase(Phosphotransferase) domain 1"/>
    <property type="match status" value="1"/>
</dbReference>
<comment type="caution">
    <text evidence="1">The sequence shown here is derived from an EMBL/GenBank/DDBJ whole genome shotgun (WGS) entry which is preliminary data.</text>
</comment>
<dbReference type="Proteomes" id="UP001140510">
    <property type="component" value="Unassembled WGS sequence"/>
</dbReference>
<proteinExistence type="predicted"/>
<evidence type="ECO:0000313" key="1">
    <source>
        <dbReference type="EMBL" id="KAJ4404039.1"/>
    </source>
</evidence>
<evidence type="ECO:0000313" key="2">
    <source>
        <dbReference type="Proteomes" id="UP001140510"/>
    </source>
</evidence>
<organism evidence="1 2">
    <name type="scientific">Didymella pomorum</name>
    <dbReference type="NCBI Taxonomy" id="749634"/>
    <lineage>
        <taxon>Eukaryota</taxon>
        <taxon>Fungi</taxon>
        <taxon>Dikarya</taxon>
        <taxon>Ascomycota</taxon>
        <taxon>Pezizomycotina</taxon>
        <taxon>Dothideomycetes</taxon>
        <taxon>Pleosporomycetidae</taxon>
        <taxon>Pleosporales</taxon>
        <taxon>Pleosporineae</taxon>
        <taxon>Didymellaceae</taxon>
        <taxon>Didymella</taxon>
    </lineage>
</organism>
<sequence>MVPPSSSPTPVPAAVGTGEFPYKWEEIAAKLGLESNRDIPNSMLHPILLGHWANLRDRMPLTPGTTANIIPADDKSALADFTNTLYTAMDCTATSKDALSRISGLAMLVFNLMVNYTQMPPSNIIRKMEAKRPAKDPNIRTPVRFQSVPKFAALKVMTAGYSAASVESTILDHISASGLEDFPDQHIIILLDSFQHEGLNGTHRCLVVEKMGASAASLVEEHSHTDPEPWDVPYRYPVNMAKKIIPILCEAWLSCVSTA</sequence>